<organism evidence="5 6">
    <name type="scientific">Rhizophlyctis rosea</name>
    <dbReference type="NCBI Taxonomy" id="64517"/>
    <lineage>
        <taxon>Eukaryota</taxon>
        <taxon>Fungi</taxon>
        <taxon>Fungi incertae sedis</taxon>
        <taxon>Chytridiomycota</taxon>
        <taxon>Chytridiomycota incertae sedis</taxon>
        <taxon>Chytridiomycetes</taxon>
        <taxon>Rhizophlyctidales</taxon>
        <taxon>Rhizophlyctidaceae</taxon>
        <taxon>Rhizophlyctis</taxon>
    </lineage>
</organism>
<evidence type="ECO:0000256" key="2">
    <source>
        <dbReference type="ARBA" id="ARBA00022833"/>
    </source>
</evidence>
<name>A0AAD5S4L7_9FUNG</name>
<proteinExistence type="predicted"/>
<reference evidence="5" key="1">
    <citation type="submission" date="2020-05" db="EMBL/GenBank/DDBJ databases">
        <title>Phylogenomic resolution of chytrid fungi.</title>
        <authorList>
            <person name="Stajich J.E."/>
            <person name="Amses K."/>
            <person name="Simmons R."/>
            <person name="Seto K."/>
            <person name="Myers J."/>
            <person name="Bonds A."/>
            <person name="Quandt C.A."/>
            <person name="Barry K."/>
            <person name="Liu P."/>
            <person name="Grigoriev I."/>
            <person name="Longcore J.E."/>
            <person name="James T.Y."/>
        </authorList>
    </citation>
    <scope>NUCLEOTIDE SEQUENCE</scope>
    <source>
        <strain evidence="5">JEL0318</strain>
    </source>
</reference>
<feature type="domain" description="LIM zinc-binding" evidence="4">
    <location>
        <begin position="11"/>
        <end position="75"/>
    </location>
</feature>
<dbReference type="AlphaFoldDB" id="A0AAD5S4L7"/>
<dbReference type="Gene3D" id="2.10.110.10">
    <property type="entry name" value="Cysteine Rich Protein"/>
    <property type="match status" value="1"/>
</dbReference>
<keyword evidence="6" id="KW-1185">Reference proteome</keyword>
<evidence type="ECO:0000313" key="6">
    <source>
        <dbReference type="Proteomes" id="UP001212841"/>
    </source>
</evidence>
<dbReference type="SMART" id="SM00132">
    <property type="entry name" value="LIM"/>
    <property type="match status" value="1"/>
</dbReference>
<gene>
    <name evidence="5" type="ORF">HK097_002935</name>
</gene>
<dbReference type="Pfam" id="PF00412">
    <property type="entry name" value="LIM"/>
    <property type="match status" value="1"/>
</dbReference>
<sequence>MFDLFRRWSGKTCSACSKRIVTKSQVVPACGAFYHRDCLKCQDCGRSATRQYTSDNLSGFPLLLCDTDVAKRTQARPQEPVTTREYCCGCCQPIFFGWPITVDGEDGKPAKWHVACHKLHLTWDIYGVIPSFNSRTDEYEDGLLWEDRINTIWSVSCDFNAQVSKSRAVLVDRLVTRDMKAILSDGGHFLALIDASLKVVSEMGSRDEVQQWPEEVTDAKGVLMNFSNQFQDFMRYAESEEPERIRTLSSMVGTTTGSFRVLTKVILSWLMRQDIHCKEIDLLMLKIQLVSRSRLLWLPDPTTIPLPVNAQQRLSTDSIYIQTNNKRVSTLSFRTDEDDAEDPSRASADELRRIVSSWSLNGGQRGGMRR</sequence>
<keyword evidence="1 3" id="KW-0479">Metal-binding</keyword>
<dbReference type="EMBL" id="JADGJD010001669">
    <property type="protein sequence ID" value="KAJ3039094.1"/>
    <property type="molecule type" value="Genomic_DNA"/>
</dbReference>
<keyword evidence="2 3" id="KW-0862">Zinc</keyword>
<dbReference type="PROSITE" id="PS50023">
    <property type="entry name" value="LIM_DOMAIN_2"/>
    <property type="match status" value="1"/>
</dbReference>
<evidence type="ECO:0000256" key="1">
    <source>
        <dbReference type="ARBA" id="ARBA00022723"/>
    </source>
</evidence>
<dbReference type="Proteomes" id="UP001212841">
    <property type="component" value="Unassembled WGS sequence"/>
</dbReference>
<evidence type="ECO:0000313" key="5">
    <source>
        <dbReference type="EMBL" id="KAJ3039094.1"/>
    </source>
</evidence>
<evidence type="ECO:0000259" key="4">
    <source>
        <dbReference type="PROSITE" id="PS50023"/>
    </source>
</evidence>
<evidence type="ECO:0000256" key="3">
    <source>
        <dbReference type="PROSITE-ProRule" id="PRU00125"/>
    </source>
</evidence>
<keyword evidence="3" id="KW-0440">LIM domain</keyword>
<comment type="caution">
    <text evidence="5">The sequence shown here is derived from an EMBL/GenBank/DDBJ whole genome shotgun (WGS) entry which is preliminary data.</text>
</comment>
<dbReference type="InterPro" id="IPR001781">
    <property type="entry name" value="Znf_LIM"/>
</dbReference>
<protein>
    <recommendedName>
        <fullName evidence="4">LIM zinc-binding domain-containing protein</fullName>
    </recommendedName>
</protein>
<feature type="non-terminal residue" evidence="5">
    <location>
        <position position="1"/>
    </location>
</feature>
<accession>A0AAD5S4L7</accession>
<dbReference type="GO" id="GO:0046872">
    <property type="term" value="F:metal ion binding"/>
    <property type="evidence" value="ECO:0007669"/>
    <property type="project" value="UniProtKB-KW"/>
</dbReference>